<sequence>PVVRGGARHVALRQGSALLVAVAVLGGVGAVAPHRAEAAPFRTVTSSPTSNLTAATLNGPTNVRCGLIGLTGVQVQWDYGSPAAARFQVLLDNQVVGTVGPGERSATISGGLLSLTGKTVTIRALDPTANSPWYADGNRTLSVAIVTAVYVCG</sequence>
<proteinExistence type="predicted"/>
<organism evidence="1 2">
    <name type="scientific">Curtobacterium citreum</name>
    <dbReference type="NCBI Taxonomy" id="2036"/>
    <lineage>
        <taxon>Bacteria</taxon>
        <taxon>Bacillati</taxon>
        <taxon>Actinomycetota</taxon>
        <taxon>Actinomycetes</taxon>
        <taxon>Micrococcales</taxon>
        <taxon>Microbacteriaceae</taxon>
        <taxon>Curtobacterium</taxon>
    </lineage>
</organism>
<evidence type="ECO:0000313" key="1">
    <source>
        <dbReference type="EMBL" id="NUU27319.1"/>
    </source>
</evidence>
<dbReference type="Proteomes" id="UP000539146">
    <property type="component" value="Unassembled WGS sequence"/>
</dbReference>
<comment type="caution">
    <text evidence="1">The sequence shown here is derived from an EMBL/GenBank/DDBJ whole genome shotgun (WGS) entry which is preliminary data.</text>
</comment>
<dbReference type="EMBL" id="JABMCG010000087">
    <property type="protein sequence ID" value="NUU27319.1"/>
    <property type="molecule type" value="Genomic_DNA"/>
</dbReference>
<name>A0A850DRQ3_9MICO</name>
<feature type="non-terminal residue" evidence="1">
    <location>
        <position position="1"/>
    </location>
</feature>
<reference evidence="1 2" key="1">
    <citation type="submission" date="2020-05" db="EMBL/GenBank/DDBJ databases">
        <title>Genome Sequencing of Type Strains.</title>
        <authorList>
            <person name="Lemaire J.F."/>
            <person name="Inderbitzin P."/>
            <person name="Gregorio O.A."/>
            <person name="Collins S.B."/>
            <person name="Wespe N."/>
            <person name="Knight-Connoni V."/>
        </authorList>
    </citation>
    <scope>NUCLEOTIDE SEQUENCE [LARGE SCALE GENOMIC DNA]</scope>
    <source>
        <strain evidence="1 2">DSM 20512</strain>
    </source>
</reference>
<evidence type="ECO:0000313" key="2">
    <source>
        <dbReference type="Proteomes" id="UP000539146"/>
    </source>
</evidence>
<protein>
    <submittedName>
        <fullName evidence="1">Uncharacterized protein</fullName>
    </submittedName>
</protein>
<dbReference type="AlphaFoldDB" id="A0A850DRQ3"/>
<dbReference type="RefSeq" id="WP_175325331.1">
    <property type="nucleotide sequence ID" value="NZ_JABMCG010000087.1"/>
</dbReference>
<accession>A0A850DRQ3</accession>
<gene>
    <name evidence="1" type="ORF">HP467_04220</name>
</gene>